<dbReference type="EMBL" id="LR593886">
    <property type="protein sequence ID" value="VTR98826.1"/>
    <property type="molecule type" value="Genomic_DNA"/>
</dbReference>
<evidence type="ECO:0000313" key="1">
    <source>
        <dbReference type="EMBL" id="VTR98826.1"/>
    </source>
</evidence>
<keyword evidence="2" id="KW-1185">Reference proteome</keyword>
<accession>A0A6P2DGK5</accession>
<dbReference type="RefSeq" id="WP_162671708.1">
    <property type="nucleotide sequence ID" value="NZ_LR593886.1"/>
</dbReference>
<evidence type="ECO:0000313" key="2">
    <source>
        <dbReference type="Proteomes" id="UP000464178"/>
    </source>
</evidence>
<dbReference type="Proteomes" id="UP000464178">
    <property type="component" value="Chromosome"/>
</dbReference>
<reference evidence="1 2" key="1">
    <citation type="submission" date="2019-05" db="EMBL/GenBank/DDBJ databases">
        <authorList>
            <consortium name="Science for Life Laboratories"/>
        </authorList>
    </citation>
    <scope>NUCLEOTIDE SEQUENCE [LARGE SCALE GENOMIC DNA]</scope>
    <source>
        <strain evidence="1">Soil9</strain>
    </source>
</reference>
<sequence length="178" mass="19415">MTTLDDTVAYVLANPLESVGHCALLDRMTEEHEDARVALLELVVKHPEHDGVRLAFAEWCERNGDDKRGAFVRASVAKAQIPTCLVTDGGGGAPVAHPDDCEYCAAKFQELLAYVPELSVNKWHRLPRSVRVTTGGIVRGFVECVTCGADDWLAHGDAIRREHPVTRVQLTTALSTAV</sequence>
<protein>
    <submittedName>
        <fullName evidence="1">Uncharacterized protein</fullName>
    </submittedName>
</protein>
<dbReference type="AlphaFoldDB" id="A0A6P2DGK5"/>
<dbReference type="InterPro" id="IPR014338">
    <property type="entry name" value="CHP02996_rpt-companion-dom"/>
</dbReference>
<organism evidence="1 2">
    <name type="scientific">Gemmata massiliana</name>
    <dbReference type="NCBI Taxonomy" id="1210884"/>
    <lineage>
        <taxon>Bacteria</taxon>
        <taxon>Pseudomonadati</taxon>
        <taxon>Planctomycetota</taxon>
        <taxon>Planctomycetia</taxon>
        <taxon>Gemmatales</taxon>
        <taxon>Gemmataceae</taxon>
        <taxon>Gemmata</taxon>
    </lineage>
</organism>
<dbReference type="NCBIfam" id="TIGR02996">
    <property type="entry name" value="rpt_mate_G_obs"/>
    <property type="match status" value="1"/>
</dbReference>
<dbReference type="KEGG" id="gms:SOIL9_01450"/>
<gene>
    <name evidence="1" type="ORF">SOIL9_01450</name>
</gene>
<name>A0A6P2DGK5_9BACT</name>
<proteinExistence type="predicted"/>